<evidence type="ECO:0000256" key="8">
    <source>
        <dbReference type="SAM" id="MobiDB-lite"/>
    </source>
</evidence>
<name>A0A0P1BGS0_9BASI</name>
<dbReference type="GO" id="GO:0098505">
    <property type="term" value="F:G-rich strand telomeric DNA binding"/>
    <property type="evidence" value="ECO:0007669"/>
    <property type="project" value="TreeGrafter"/>
</dbReference>
<keyword evidence="5" id="KW-0779">Telomere</keyword>
<feature type="compositionally biased region" description="Low complexity" evidence="8">
    <location>
        <begin position="17"/>
        <end position="30"/>
    </location>
</feature>
<keyword evidence="11" id="KW-1185">Reference proteome</keyword>
<evidence type="ECO:0000256" key="5">
    <source>
        <dbReference type="ARBA" id="ARBA00022895"/>
    </source>
</evidence>
<evidence type="ECO:0000256" key="1">
    <source>
        <dbReference type="ARBA" id="ARBA00004123"/>
    </source>
</evidence>
<dbReference type="EMBL" id="CCYA01000258">
    <property type="protein sequence ID" value="CEH15228.1"/>
    <property type="molecule type" value="Genomic_DNA"/>
</dbReference>
<feature type="compositionally biased region" description="Basic and acidic residues" evidence="8">
    <location>
        <begin position="570"/>
        <end position="579"/>
    </location>
</feature>
<sequence length="870" mass="94612">MTRTKKGLKQLREQERSASVMSVVGGAAAGPSRDASITSPSSARKRPRLATTVPPLPPPAAQSGVLHSINAWRRVMNSGEEEDATLKCDAVLSVKRGWNERYEELCLIETTASGARLHLAVHHELADVVAEFLLSSPNSCSAFCISSRGGSVCSITKPGTSEPIFEYKRGTVRIKALWKEDLWCVVDEERAQQHASTRAVMASSSPEAMQQPCSSSTTTTTTTITPSIGDGDAAAWLKTPACPDVRGSAALPRLPATLASESVLLDPAAKRSIGGTMYTPLSLCKGSGMLFNMLGVIVTDREPRRCGSGTGDPMLAVGLRDASLPSDSLTINMFADSSADLPHPAPIGSVLLLRSIKMQALAGVKYKDRGDWALLHPSAGLVTSRALIKAISPSEQEAMRSLAAWHLDAPLATTATASKRRQIQLCDLQKGTFCDVVVEVVKVFIPRSETMQPPEVYVTDYTCSAKLLRANNFKLGDMTPEEVERDRDRGNKEGGGYVCAVSLFDAQTLAAQTLCGGDVVRMANLKPKEQPGGMLSGVLGGRPTITVLRPENPEAVQIADRKRRVMAQRQQERQLHLRDDEDSDDQECVRAADAAEEEHSHSRTFSEASRESSPANRVQERLRTMERHREVLGEVQNSSGSASRTQDESSASQSANERTIKPEPISPAHTWTAPGLAPVHCMLSNTKPITLLDEIFEEKDEEKSKGALRVRVRAVDCKPDDVDLWVRVTCEICKEQLPKDRSFCAACADEEGSQLSYKYLFSLLVRDASDEDESAKWNKGKSLPVVFSGEAADHFLHGLSARQVRNDCRALSKLRKRLVRILGRCKALGLPEEDEADDLAMPFEMGIIVERPPGGGSIRARLLKGSTLEK</sequence>
<organism evidence="10 11">
    <name type="scientific">Ceraceosorus bombacis</name>
    <dbReference type="NCBI Taxonomy" id="401625"/>
    <lineage>
        <taxon>Eukaryota</taxon>
        <taxon>Fungi</taxon>
        <taxon>Dikarya</taxon>
        <taxon>Basidiomycota</taxon>
        <taxon>Ustilaginomycotina</taxon>
        <taxon>Exobasidiomycetes</taxon>
        <taxon>Ceraceosorales</taxon>
        <taxon>Ceraceosoraceae</taxon>
        <taxon>Ceraceosorus</taxon>
    </lineage>
</organism>
<dbReference type="OrthoDB" id="2186770at2759"/>
<evidence type="ECO:0000256" key="3">
    <source>
        <dbReference type="ARBA" id="ARBA00008442"/>
    </source>
</evidence>
<proteinExistence type="inferred from homology"/>
<evidence type="ECO:0000256" key="2">
    <source>
        <dbReference type="ARBA" id="ARBA00004574"/>
    </source>
</evidence>
<evidence type="ECO:0000259" key="9">
    <source>
        <dbReference type="Pfam" id="PF16686"/>
    </source>
</evidence>
<keyword evidence="7" id="KW-0539">Nucleus</keyword>
<dbReference type="STRING" id="401625.A0A0P1BGS0"/>
<feature type="compositionally biased region" description="Polar residues" evidence="8">
    <location>
        <begin position="202"/>
        <end position="213"/>
    </location>
</feature>
<dbReference type="PANTHER" id="PTHR14513:SF0">
    <property type="entry name" value="PROTECTION OF TELOMERES PROTEIN 1"/>
    <property type="match status" value="1"/>
</dbReference>
<dbReference type="InterPro" id="IPR028389">
    <property type="entry name" value="POT1"/>
</dbReference>
<protein>
    <submittedName>
        <fullName evidence="10">PROTECTION OF TELOMERES PROTEIN 1</fullName>
    </submittedName>
</protein>
<dbReference type="Proteomes" id="UP000054845">
    <property type="component" value="Unassembled WGS sequence"/>
</dbReference>
<dbReference type="SUPFAM" id="SSF50249">
    <property type="entry name" value="Nucleic acid-binding proteins"/>
    <property type="match status" value="2"/>
</dbReference>
<dbReference type="GO" id="GO:0010521">
    <property type="term" value="F:telomerase inhibitor activity"/>
    <property type="evidence" value="ECO:0007669"/>
    <property type="project" value="TreeGrafter"/>
</dbReference>
<dbReference type="GO" id="GO:0032210">
    <property type="term" value="P:regulation of telomere maintenance via telomerase"/>
    <property type="evidence" value="ECO:0007669"/>
    <property type="project" value="TreeGrafter"/>
</dbReference>
<feature type="region of interest" description="Disordered" evidence="8">
    <location>
        <begin position="1"/>
        <end position="62"/>
    </location>
</feature>
<dbReference type="PANTHER" id="PTHR14513">
    <property type="entry name" value="PROTECTION OF TELOMERES 1"/>
    <property type="match status" value="1"/>
</dbReference>
<feature type="region of interest" description="Disordered" evidence="8">
    <location>
        <begin position="199"/>
        <end position="229"/>
    </location>
</feature>
<dbReference type="Pfam" id="PF16686">
    <property type="entry name" value="POT1PC"/>
    <property type="match status" value="1"/>
</dbReference>
<comment type="subcellular location">
    <subcellularLocation>
        <location evidence="2">Chromosome</location>
        <location evidence="2">Telomere</location>
    </subcellularLocation>
    <subcellularLocation>
        <location evidence="1">Nucleus</location>
    </subcellularLocation>
</comment>
<evidence type="ECO:0000313" key="10">
    <source>
        <dbReference type="EMBL" id="CEH15228.1"/>
    </source>
</evidence>
<feature type="region of interest" description="Disordered" evidence="8">
    <location>
        <begin position="567"/>
        <end position="672"/>
    </location>
</feature>
<evidence type="ECO:0000256" key="7">
    <source>
        <dbReference type="ARBA" id="ARBA00023242"/>
    </source>
</evidence>
<dbReference type="GO" id="GO:0000783">
    <property type="term" value="C:nuclear telomere cap complex"/>
    <property type="evidence" value="ECO:0007669"/>
    <property type="project" value="TreeGrafter"/>
</dbReference>
<accession>A0A0P1BGS0</accession>
<evidence type="ECO:0000256" key="4">
    <source>
        <dbReference type="ARBA" id="ARBA00022454"/>
    </source>
</evidence>
<feature type="compositionally biased region" description="Basic and acidic residues" evidence="8">
    <location>
        <begin position="618"/>
        <end position="632"/>
    </location>
</feature>
<feature type="domain" description="Protection of telomeres protein 1 ssDNA-binding" evidence="9">
    <location>
        <begin position="425"/>
        <end position="565"/>
    </location>
</feature>
<keyword evidence="4" id="KW-0158">Chromosome</keyword>
<comment type="similarity">
    <text evidence="3">Belongs to the telombin family.</text>
</comment>
<feature type="compositionally biased region" description="Polar residues" evidence="8">
    <location>
        <begin position="603"/>
        <end position="616"/>
    </location>
</feature>
<dbReference type="InterPro" id="IPR012340">
    <property type="entry name" value="NA-bd_OB-fold"/>
</dbReference>
<evidence type="ECO:0000256" key="6">
    <source>
        <dbReference type="ARBA" id="ARBA00023125"/>
    </source>
</evidence>
<feature type="compositionally biased region" description="Low complexity" evidence="8">
    <location>
        <begin position="214"/>
        <end position="228"/>
    </location>
</feature>
<dbReference type="GO" id="GO:0016233">
    <property type="term" value="P:telomere capping"/>
    <property type="evidence" value="ECO:0007669"/>
    <property type="project" value="TreeGrafter"/>
</dbReference>
<reference evidence="10 11" key="1">
    <citation type="submission" date="2014-09" db="EMBL/GenBank/DDBJ databases">
        <authorList>
            <person name="Magalhaes I.L.F."/>
            <person name="Oliveira U."/>
            <person name="Santos F.R."/>
            <person name="Vidigal T.H.D.A."/>
            <person name="Brescovit A.D."/>
            <person name="Santos A.J."/>
        </authorList>
    </citation>
    <scope>NUCLEOTIDE SEQUENCE [LARGE SCALE GENOMIC DNA]</scope>
</reference>
<dbReference type="AlphaFoldDB" id="A0A0P1BGS0"/>
<feature type="compositionally biased region" description="Polar residues" evidence="8">
    <location>
        <begin position="635"/>
        <end position="657"/>
    </location>
</feature>
<dbReference type="InterPro" id="IPR032042">
    <property type="entry name" value="POT1PC"/>
</dbReference>
<keyword evidence="6" id="KW-0238">DNA-binding</keyword>
<evidence type="ECO:0000313" key="11">
    <source>
        <dbReference type="Proteomes" id="UP000054845"/>
    </source>
</evidence>
<dbReference type="Gene3D" id="2.40.50.140">
    <property type="entry name" value="Nucleic acid-binding proteins"/>
    <property type="match status" value="3"/>
</dbReference>